<evidence type="ECO:0000256" key="2">
    <source>
        <dbReference type="PROSITE-ProRule" id="PRU00335"/>
    </source>
</evidence>
<name>A0A3E3EBW0_9FIRM</name>
<protein>
    <submittedName>
        <fullName evidence="4">TetR/AcrR family transcriptional regulator</fullName>
    </submittedName>
</protein>
<dbReference type="PANTHER" id="PTHR43479">
    <property type="entry name" value="ACREF/ENVCD OPERON REPRESSOR-RELATED"/>
    <property type="match status" value="1"/>
</dbReference>
<evidence type="ECO:0000313" key="5">
    <source>
        <dbReference type="Proteomes" id="UP000261032"/>
    </source>
</evidence>
<evidence type="ECO:0000256" key="1">
    <source>
        <dbReference type="ARBA" id="ARBA00023125"/>
    </source>
</evidence>
<gene>
    <name evidence="4" type="ORF">DXB93_11170</name>
</gene>
<sequence length="192" mass="22353">MTSQRFNKTIERKKEIIKAAMQLFSEKGYAQTSMRDIARTMGVSLGLCYRYFDSKQILFNTAIDLYIEECCNSYLAILHDSTITIKDKIDALFTSIGDEHSNMQYYDFFHRVENEELHEQLSIKLCKYMYPHLLEAVKKAIAAKEIYIENPEALISFIIYGQVGLLSKSNIDHHEVAKLLNQYVNQLMKFNP</sequence>
<dbReference type="InterPro" id="IPR001647">
    <property type="entry name" value="HTH_TetR"/>
</dbReference>
<dbReference type="InterPro" id="IPR009057">
    <property type="entry name" value="Homeodomain-like_sf"/>
</dbReference>
<proteinExistence type="predicted"/>
<accession>A0A3E3EBW0</accession>
<keyword evidence="1 2" id="KW-0238">DNA-binding</keyword>
<dbReference type="Proteomes" id="UP000261032">
    <property type="component" value="Unassembled WGS sequence"/>
</dbReference>
<dbReference type="PRINTS" id="PR00455">
    <property type="entry name" value="HTHTETR"/>
</dbReference>
<dbReference type="Pfam" id="PF00440">
    <property type="entry name" value="TetR_N"/>
    <property type="match status" value="1"/>
</dbReference>
<dbReference type="RefSeq" id="WP_008791354.1">
    <property type="nucleotide sequence ID" value="NZ_CAACVM010000017.1"/>
</dbReference>
<organism evidence="4 5">
    <name type="scientific">Thomasclavelia ramosa</name>
    <dbReference type="NCBI Taxonomy" id="1547"/>
    <lineage>
        <taxon>Bacteria</taxon>
        <taxon>Bacillati</taxon>
        <taxon>Bacillota</taxon>
        <taxon>Erysipelotrichia</taxon>
        <taxon>Erysipelotrichales</taxon>
        <taxon>Coprobacillaceae</taxon>
        <taxon>Thomasclavelia</taxon>
    </lineage>
</organism>
<dbReference type="InterPro" id="IPR050624">
    <property type="entry name" value="HTH-type_Tx_Regulator"/>
</dbReference>
<dbReference type="GO" id="GO:0003677">
    <property type="term" value="F:DNA binding"/>
    <property type="evidence" value="ECO:0007669"/>
    <property type="project" value="UniProtKB-UniRule"/>
</dbReference>
<dbReference type="EMBL" id="QUSL01000017">
    <property type="protein sequence ID" value="RGD84389.1"/>
    <property type="molecule type" value="Genomic_DNA"/>
</dbReference>
<comment type="caution">
    <text evidence="4">The sequence shown here is derived from an EMBL/GenBank/DDBJ whole genome shotgun (WGS) entry which is preliminary data.</text>
</comment>
<reference evidence="4 5" key="1">
    <citation type="submission" date="2018-08" db="EMBL/GenBank/DDBJ databases">
        <title>A genome reference for cultivated species of the human gut microbiota.</title>
        <authorList>
            <person name="Zou Y."/>
            <person name="Xue W."/>
            <person name="Luo G."/>
        </authorList>
    </citation>
    <scope>NUCLEOTIDE SEQUENCE [LARGE SCALE GENOMIC DNA]</scope>
    <source>
        <strain evidence="4 5">OM06-4</strain>
    </source>
</reference>
<evidence type="ECO:0000259" key="3">
    <source>
        <dbReference type="PROSITE" id="PS50977"/>
    </source>
</evidence>
<feature type="DNA-binding region" description="H-T-H motif" evidence="2">
    <location>
        <begin position="33"/>
        <end position="52"/>
    </location>
</feature>
<dbReference type="SUPFAM" id="SSF46689">
    <property type="entry name" value="Homeodomain-like"/>
    <property type="match status" value="1"/>
</dbReference>
<evidence type="ECO:0000313" key="4">
    <source>
        <dbReference type="EMBL" id="RGD84389.1"/>
    </source>
</evidence>
<dbReference type="AlphaFoldDB" id="A0A3E3EBW0"/>
<feature type="domain" description="HTH tetR-type" evidence="3">
    <location>
        <begin position="10"/>
        <end position="70"/>
    </location>
</feature>
<dbReference type="PANTHER" id="PTHR43479:SF11">
    <property type="entry name" value="ACREF_ENVCD OPERON REPRESSOR-RELATED"/>
    <property type="match status" value="1"/>
</dbReference>
<dbReference type="PROSITE" id="PS50977">
    <property type="entry name" value="HTH_TETR_2"/>
    <property type="match status" value="1"/>
</dbReference>
<dbReference type="GeneID" id="64195032"/>
<dbReference type="Gene3D" id="1.10.357.10">
    <property type="entry name" value="Tetracycline Repressor, domain 2"/>
    <property type="match status" value="1"/>
</dbReference>